<comment type="subcellular location">
    <subcellularLocation>
        <location evidence="2 10">Cytoplasm</location>
    </subcellularLocation>
</comment>
<keyword evidence="4 10" id="KW-0963">Cytoplasm</keyword>
<keyword evidence="10" id="KW-0547">Nucleotide-binding</keyword>
<accession>Q3A4F3</accession>
<evidence type="ECO:0000259" key="11">
    <source>
        <dbReference type="Pfam" id="PF00365"/>
    </source>
</evidence>
<feature type="active site" description="Proton acceptor" evidence="10">
    <location>
        <position position="142"/>
    </location>
</feature>
<dbReference type="PANTHER" id="PTHR13697">
    <property type="entry name" value="PHOSPHOFRUCTOKINASE"/>
    <property type="match status" value="1"/>
</dbReference>
<dbReference type="PROSITE" id="PS00433">
    <property type="entry name" value="PHOSPHOFRUCTOKINASE"/>
    <property type="match status" value="1"/>
</dbReference>
<dbReference type="EMBL" id="CP000142">
    <property type="protein sequence ID" value="ABA88754.1"/>
    <property type="molecule type" value="Genomic_DNA"/>
</dbReference>
<sequence length="363" mass="38904">MSRCIALLNGGGDCPGLNGVIRGVVRAAVLQRGWRVLGVEDGFDGLVEGPRCRELDLKSVCGILPRGGTILGTSNRGNPFRYPVANENGDVILKDVSRQVVDHFQKLGADALVAVGGDGTLKIARRLSDLGIPVVGVPKTIDNDLQETDVTFGYNTAVGIVTEALDRLQTTAESHHRVMVVEVMGRDAGWIALEAGIAGSAEVILLPEIPFDLDLVCDHIMDRRARGSRFSIIVVAEGAFPKGGRKIVQASADQTHGLERLGGIGHYVAAEIGRRKGLETRVVVLGHVQRGGTPSPFDRILASRFGVRAVQLIEREEYGHMVALRGRDVVSVPIEQAVDGQNLVDPDANLVWTAEQLGIMLGR</sequence>
<evidence type="ECO:0000313" key="12">
    <source>
        <dbReference type="EMBL" id="ABA88754.1"/>
    </source>
</evidence>
<dbReference type="Proteomes" id="UP000002534">
    <property type="component" value="Chromosome"/>
</dbReference>
<evidence type="ECO:0000256" key="9">
    <source>
        <dbReference type="ARBA" id="ARBA00023152"/>
    </source>
</evidence>
<feature type="binding site" evidence="10">
    <location>
        <begin position="76"/>
        <end position="77"/>
    </location>
    <ligand>
        <name>ATP</name>
        <dbReference type="ChEBI" id="CHEBI:30616"/>
    </ligand>
</feature>
<dbReference type="GO" id="GO:0016208">
    <property type="term" value="F:AMP binding"/>
    <property type="evidence" value="ECO:0007669"/>
    <property type="project" value="TreeGrafter"/>
</dbReference>
<dbReference type="UniPathway" id="UPA00109">
    <property type="reaction ID" value="UER00182"/>
</dbReference>
<dbReference type="InterPro" id="IPR000023">
    <property type="entry name" value="Phosphofructokinase_dom"/>
</dbReference>
<dbReference type="InterPro" id="IPR035966">
    <property type="entry name" value="PKF_sf"/>
</dbReference>
<dbReference type="GO" id="GO:0005524">
    <property type="term" value="F:ATP binding"/>
    <property type="evidence" value="ECO:0007669"/>
    <property type="project" value="UniProtKB-KW"/>
</dbReference>
<dbReference type="InterPro" id="IPR012829">
    <property type="entry name" value="Phosphofructokinase_III"/>
</dbReference>
<dbReference type="AlphaFoldDB" id="Q3A4F3"/>
<dbReference type="eggNOG" id="COG0205">
    <property type="taxonomic scope" value="Bacteria"/>
</dbReference>
<evidence type="ECO:0000256" key="10">
    <source>
        <dbReference type="HAMAP-Rule" id="MF_01976"/>
    </source>
</evidence>
<dbReference type="GO" id="GO:0005945">
    <property type="term" value="C:6-phosphofructokinase complex"/>
    <property type="evidence" value="ECO:0007669"/>
    <property type="project" value="TreeGrafter"/>
</dbReference>
<evidence type="ECO:0000256" key="3">
    <source>
        <dbReference type="ARBA" id="ARBA00004679"/>
    </source>
</evidence>
<evidence type="ECO:0000256" key="8">
    <source>
        <dbReference type="ARBA" id="ARBA00022842"/>
    </source>
</evidence>
<dbReference type="GO" id="GO:0030388">
    <property type="term" value="P:fructose 1,6-bisphosphate metabolic process"/>
    <property type="evidence" value="ECO:0007669"/>
    <property type="project" value="TreeGrafter"/>
</dbReference>
<dbReference type="RefSeq" id="WP_011341237.1">
    <property type="nucleotide sequence ID" value="NC_007498.2"/>
</dbReference>
<dbReference type="GO" id="GO:0046872">
    <property type="term" value="F:metal ion binding"/>
    <property type="evidence" value="ECO:0007669"/>
    <property type="project" value="UniProtKB-KW"/>
</dbReference>
<feature type="binding site" evidence="10">
    <location>
        <position position="12"/>
    </location>
    <ligand>
        <name>ATP</name>
        <dbReference type="ChEBI" id="CHEBI:30616"/>
    </ligand>
</feature>
<comment type="cofactor">
    <cofactor evidence="1 10">
        <name>Mg(2+)</name>
        <dbReference type="ChEBI" id="CHEBI:18420"/>
    </cofactor>
</comment>
<dbReference type="NCBIfam" id="NF002872">
    <property type="entry name" value="PRK03202.1"/>
    <property type="match status" value="1"/>
</dbReference>
<dbReference type="Gene3D" id="3.40.50.450">
    <property type="match status" value="1"/>
</dbReference>
<feature type="binding site" description="in other chain" evidence="10">
    <location>
        <begin position="184"/>
        <end position="186"/>
    </location>
    <ligand>
        <name>substrate</name>
        <note>ligand shared between dimeric partners</note>
    </ligand>
</feature>
<comment type="caution">
    <text evidence="10">Lacks conserved residue(s) required for the propagation of feature annotation.</text>
</comment>
<dbReference type="FunFam" id="3.40.50.460:FF:000002">
    <property type="entry name" value="ATP-dependent 6-phosphofructokinase"/>
    <property type="match status" value="1"/>
</dbReference>
<feature type="binding site" description="in other chain" evidence="10">
    <location>
        <begin position="140"/>
        <end position="142"/>
    </location>
    <ligand>
        <name>substrate</name>
        <note>ligand shared between dimeric partners</note>
    </ligand>
</feature>
<evidence type="ECO:0000256" key="1">
    <source>
        <dbReference type="ARBA" id="ARBA00001946"/>
    </source>
</evidence>
<dbReference type="HAMAP" id="MF_01976">
    <property type="entry name" value="Phosphofructokinase_III"/>
    <property type="match status" value="1"/>
</dbReference>
<dbReference type="GO" id="GO:0048029">
    <property type="term" value="F:monosaccharide binding"/>
    <property type="evidence" value="ECO:0007669"/>
    <property type="project" value="TreeGrafter"/>
</dbReference>
<feature type="binding site" evidence="10">
    <location>
        <position position="177"/>
    </location>
    <ligand>
        <name>substrate</name>
        <note>ligand shared between dimeric partners</note>
    </ligand>
</feature>
<feature type="binding site" evidence="10">
    <location>
        <begin position="117"/>
        <end position="120"/>
    </location>
    <ligand>
        <name>ATP</name>
        <dbReference type="ChEBI" id="CHEBI:30616"/>
    </ligand>
</feature>
<evidence type="ECO:0000313" key="13">
    <source>
        <dbReference type="Proteomes" id="UP000002534"/>
    </source>
</evidence>
<dbReference type="PRINTS" id="PR00476">
    <property type="entry name" value="PHFRCTKINASE"/>
</dbReference>
<dbReference type="Pfam" id="PF00365">
    <property type="entry name" value="PFK"/>
    <property type="match status" value="1"/>
</dbReference>
<dbReference type="InterPro" id="IPR015912">
    <property type="entry name" value="Phosphofructokinase_CS"/>
</dbReference>
<dbReference type="NCBIfam" id="TIGR02483">
    <property type="entry name" value="PFK_mixed"/>
    <property type="match status" value="1"/>
</dbReference>
<keyword evidence="9 10" id="KW-0324">Glycolysis</keyword>
<dbReference type="GO" id="GO:0003872">
    <property type="term" value="F:6-phosphofructokinase activity"/>
    <property type="evidence" value="ECO:0007669"/>
    <property type="project" value="UniProtKB-UniRule"/>
</dbReference>
<dbReference type="GO" id="GO:0042802">
    <property type="term" value="F:identical protein binding"/>
    <property type="evidence" value="ECO:0007669"/>
    <property type="project" value="TreeGrafter"/>
</dbReference>
<name>Q3A4F3_SYNC1</name>
<dbReference type="PANTHER" id="PTHR13697:SF52">
    <property type="entry name" value="ATP-DEPENDENT 6-PHOSPHOFRUCTOKINASE 3"/>
    <property type="match status" value="1"/>
</dbReference>
<keyword evidence="6 10" id="KW-0479">Metal-binding</keyword>
<dbReference type="Gene3D" id="3.40.50.460">
    <property type="entry name" value="Phosphofructokinase domain"/>
    <property type="match status" value="1"/>
</dbReference>
<organism evidence="12 13">
    <name type="scientific">Syntrophotalea carbinolica (strain DSM 2380 / NBRC 103641 / GraBd1)</name>
    <name type="common">Pelobacter carbinolicus</name>
    <dbReference type="NCBI Taxonomy" id="338963"/>
    <lineage>
        <taxon>Bacteria</taxon>
        <taxon>Pseudomonadati</taxon>
        <taxon>Thermodesulfobacteriota</taxon>
        <taxon>Desulfuromonadia</taxon>
        <taxon>Desulfuromonadales</taxon>
        <taxon>Syntrophotaleaceae</taxon>
        <taxon>Syntrophotalea</taxon>
    </lineage>
</organism>
<gene>
    <name evidence="12" type="primary">pfk-1</name>
    <name evidence="10" type="synonym">pfkA</name>
    <name evidence="12" type="ordered locus">Pcar_1508</name>
</gene>
<dbReference type="GO" id="GO:0006002">
    <property type="term" value="P:fructose 6-phosphate metabolic process"/>
    <property type="evidence" value="ECO:0007669"/>
    <property type="project" value="InterPro"/>
</dbReference>
<dbReference type="KEGG" id="pca:Pcar_1508"/>
<comment type="pathway">
    <text evidence="3 10">Carbohydrate degradation; glycolysis; D-glyceraldehyde 3-phosphate and glycerone phosphate from D-glucose: step 3/4.</text>
</comment>
<dbReference type="OrthoDB" id="9802503at2"/>
<feature type="domain" description="Phosphofructokinase" evidence="11">
    <location>
        <begin position="5"/>
        <end position="313"/>
    </location>
</feature>
<comment type="catalytic activity">
    <reaction evidence="10">
        <text>beta-D-fructose 6-phosphate + ATP = beta-D-fructose 1,6-bisphosphate + ADP + H(+)</text>
        <dbReference type="Rhea" id="RHEA:16109"/>
        <dbReference type="ChEBI" id="CHEBI:15378"/>
        <dbReference type="ChEBI" id="CHEBI:30616"/>
        <dbReference type="ChEBI" id="CHEBI:32966"/>
        <dbReference type="ChEBI" id="CHEBI:57634"/>
        <dbReference type="ChEBI" id="CHEBI:456216"/>
        <dbReference type="EC" id="2.7.1.11"/>
    </reaction>
</comment>
<comment type="subunit">
    <text evidence="10">Homodimer or homotetramer.</text>
</comment>
<protein>
    <recommendedName>
        <fullName evidence="10">ATP-dependent 6-phosphofructokinase</fullName>
        <shortName evidence="10">ATP-PFK</shortName>
        <shortName evidence="10">Phosphofructokinase</shortName>
        <ecNumber evidence="10">2.7.1.11</ecNumber>
    </recommendedName>
    <alternativeName>
        <fullName evidence="10">Phosphohexokinase</fullName>
    </alternativeName>
</protein>
<dbReference type="EC" id="2.7.1.11" evidence="10"/>
<dbReference type="InterPro" id="IPR022953">
    <property type="entry name" value="ATP_PFK"/>
</dbReference>
<evidence type="ECO:0000256" key="5">
    <source>
        <dbReference type="ARBA" id="ARBA00022679"/>
    </source>
</evidence>
<dbReference type="PIRSF" id="PIRSF000532">
    <property type="entry name" value="ATP_PFK_prok"/>
    <property type="match status" value="1"/>
</dbReference>
<comment type="function">
    <text evidence="10">Catalyzes the phosphorylation of D-fructose 6-phosphate to fructose 1,6-bisphosphate by ATP, the first committing step of glycolysis.</text>
</comment>
<feature type="binding site" description="in other chain" evidence="10">
    <location>
        <position position="237"/>
    </location>
    <ligand>
        <name>substrate</name>
        <note>ligand shared between dimeric partners</note>
    </ligand>
</feature>
<keyword evidence="7 10" id="KW-0418">Kinase</keyword>
<reference evidence="12 13" key="2">
    <citation type="journal article" date="2012" name="BMC Genomics">
        <title>The genome of Pelobacter carbinolicus reveals surprising metabolic capabilities and physiological features.</title>
        <authorList>
            <person name="Aklujkar M."/>
            <person name="Haveman S.A."/>
            <person name="Didonato R.Jr."/>
            <person name="Chertkov O."/>
            <person name="Han C.S."/>
            <person name="Land M.L."/>
            <person name="Brown P."/>
            <person name="Lovley D.R."/>
        </authorList>
    </citation>
    <scope>NUCLEOTIDE SEQUENCE [LARGE SCALE GENOMIC DNA]</scope>
    <source>
        <strain evidence="13">DSM 2380 / NBRC 103641 / GraBd1</strain>
    </source>
</reference>
<evidence type="ECO:0000256" key="2">
    <source>
        <dbReference type="ARBA" id="ARBA00004496"/>
    </source>
</evidence>
<dbReference type="HOGENOM" id="CLU_020655_0_0_7"/>
<keyword evidence="5 10" id="KW-0808">Transferase</keyword>
<evidence type="ECO:0000256" key="6">
    <source>
        <dbReference type="ARBA" id="ARBA00022723"/>
    </source>
</evidence>
<dbReference type="STRING" id="338963.Pcar_1508"/>
<keyword evidence="8 10" id="KW-0460">Magnesium</keyword>
<comment type="similarity">
    <text evidence="10">Belongs to the phosphofructokinase type A (PFKA) family. Mixed-substrate PFK group III subfamily.</text>
</comment>
<feature type="site" description="Important for substrate specificity; cannot use PPi as phosphoryl donor" evidence="10">
    <location>
        <position position="119"/>
    </location>
</feature>
<feature type="binding site" evidence="10">
    <location>
        <position position="281"/>
    </location>
    <ligand>
        <name>substrate</name>
        <note>ligand shared between dimeric partners</note>
    </ligand>
</feature>
<feature type="binding site" description="in other chain" evidence="10">
    <location>
        <begin position="287"/>
        <end position="290"/>
    </location>
    <ligand>
        <name>substrate</name>
        <note>ligand shared between dimeric partners</note>
    </ligand>
</feature>
<dbReference type="GO" id="GO:0070095">
    <property type="term" value="F:fructose-6-phosphate binding"/>
    <property type="evidence" value="ECO:0007669"/>
    <property type="project" value="TreeGrafter"/>
</dbReference>
<keyword evidence="13" id="KW-1185">Reference proteome</keyword>
<reference evidence="13" key="1">
    <citation type="submission" date="2005-10" db="EMBL/GenBank/DDBJ databases">
        <title>Complete sequence of Pelobacter carbinolicus DSM 2380.</title>
        <authorList>
            <person name="Copeland A."/>
            <person name="Lucas S."/>
            <person name="Lapidus A."/>
            <person name="Barry K."/>
            <person name="Detter J.C."/>
            <person name="Glavina T."/>
            <person name="Hammon N."/>
            <person name="Israni S."/>
            <person name="Pitluck S."/>
            <person name="Chertkov O."/>
            <person name="Schmutz J."/>
            <person name="Larimer F."/>
            <person name="Land M."/>
            <person name="Kyrpides N."/>
            <person name="Ivanova N."/>
            <person name="Richardson P."/>
        </authorList>
    </citation>
    <scope>NUCLEOTIDE SEQUENCE [LARGE SCALE GENOMIC DNA]</scope>
    <source>
        <strain evidence="13">DSM 2380 / NBRC 103641 / GraBd1</strain>
    </source>
</reference>
<dbReference type="GO" id="GO:0061621">
    <property type="term" value="P:canonical glycolysis"/>
    <property type="evidence" value="ECO:0007669"/>
    <property type="project" value="TreeGrafter"/>
</dbReference>
<keyword evidence="10" id="KW-0067">ATP-binding</keyword>
<dbReference type="GO" id="GO:0047334">
    <property type="term" value="F:diphosphate-fructose-6-phosphate 1-phosphotransferase activity"/>
    <property type="evidence" value="ECO:0007669"/>
    <property type="project" value="InterPro"/>
</dbReference>
<evidence type="ECO:0000256" key="4">
    <source>
        <dbReference type="ARBA" id="ARBA00022490"/>
    </source>
</evidence>
<dbReference type="InterPro" id="IPR012003">
    <property type="entry name" value="ATP_PFK_prok-type"/>
</dbReference>
<proteinExistence type="inferred from homology"/>
<evidence type="ECO:0000256" key="7">
    <source>
        <dbReference type="ARBA" id="ARBA00022777"/>
    </source>
</evidence>
<dbReference type="SUPFAM" id="SSF53784">
    <property type="entry name" value="Phosphofructokinase"/>
    <property type="match status" value="1"/>
</dbReference>
<feature type="binding site" evidence="10">
    <location>
        <position position="118"/>
    </location>
    <ligand>
        <name>Mg(2+)</name>
        <dbReference type="ChEBI" id="CHEBI:18420"/>
        <note>catalytic</note>
    </ligand>
</feature>